<organism evidence="2 3">
    <name type="scientific">Candidatus Methanoperedens nitratireducens</name>
    <dbReference type="NCBI Taxonomy" id="1392998"/>
    <lineage>
        <taxon>Archaea</taxon>
        <taxon>Methanobacteriati</taxon>
        <taxon>Methanobacteriota</taxon>
        <taxon>Stenosarchaea group</taxon>
        <taxon>Methanomicrobia</taxon>
        <taxon>Methanosarcinales</taxon>
        <taxon>ANME-2 cluster</taxon>
        <taxon>Candidatus Methanoperedentaceae</taxon>
        <taxon>Candidatus Methanoperedens</taxon>
    </lineage>
</organism>
<dbReference type="Pfam" id="PF01850">
    <property type="entry name" value="PIN"/>
    <property type="match status" value="1"/>
</dbReference>
<evidence type="ECO:0000259" key="1">
    <source>
        <dbReference type="Pfam" id="PF01850"/>
    </source>
</evidence>
<dbReference type="PANTHER" id="PTHR39677:SF4">
    <property type="entry name" value="RIBONUCLEASE VAPC6"/>
    <property type="match status" value="1"/>
</dbReference>
<feature type="domain" description="PIN" evidence="1">
    <location>
        <begin position="2"/>
        <end position="118"/>
    </location>
</feature>
<sequence length="126" mass="14845">MYLIDTNIFLEVLLTQERQEACKEFLEKNIGNLCISDFSLHSIGVILFRNKKEKIFQKFVKDILPNVKIITLSKRSYQNLSDIKRKFGLDFDDAYQYKIAKDSGLELVTLDRDFEKIKNDLIVMFL</sequence>
<reference evidence="2 3" key="1">
    <citation type="submission" date="2015-09" db="EMBL/GenBank/DDBJ databases">
        <title>A metagenomics-based metabolic model of nitrate-dependent anaerobic oxidation of methane by Methanoperedens-like archaea.</title>
        <authorList>
            <person name="Arshad A."/>
            <person name="Speth D.R."/>
            <person name="De Graaf R.M."/>
            <person name="Op Den Camp H.J."/>
            <person name="Jetten M.S."/>
            <person name="Welte C.U."/>
        </authorList>
    </citation>
    <scope>NUCLEOTIDE SEQUENCE [LARGE SCALE GENOMIC DNA]</scope>
</reference>
<dbReference type="Gene3D" id="3.40.50.1010">
    <property type="entry name" value="5'-nuclease"/>
    <property type="match status" value="1"/>
</dbReference>
<dbReference type="GO" id="GO:0004519">
    <property type="term" value="F:endonuclease activity"/>
    <property type="evidence" value="ECO:0007669"/>
    <property type="project" value="UniProtKB-KW"/>
</dbReference>
<comment type="caution">
    <text evidence="2">The sequence shown here is derived from an EMBL/GenBank/DDBJ whole genome shotgun (WGS) entry which is preliminary data.</text>
</comment>
<dbReference type="Proteomes" id="UP000050360">
    <property type="component" value="Unassembled WGS sequence"/>
</dbReference>
<keyword evidence="2" id="KW-0378">Hydrolase</keyword>
<proteinExistence type="predicted"/>
<keyword evidence="2" id="KW-0540">Nuclease</keyword>
<dbReference type="InterPro" id="IPR029060">
    <property type="entry name" value="PIN-like_dom_sf"/>
</dbReference>
<dbReference type="SUPFAM" id="SSF88723">
    <property type="entry name" value="PIN domain-like"/>
    <property type="match status" value="1"/>
</dbReference>
<gene>
    <name evidence="2" type="primary">vapC_1</name>
    <name evidence="2" type="ORF">MPEBLZ_00175</name>
</gene>
<evidence type="ECO:0000313" key="3">
    <source>
        <dbReference type="Proteomes" id="UP000050360"/>
    </source>
</evidence>
<accession>A0A0P8CNJ3</accession>
<dbReference type="AlphaFoldDB" id="A0A0P8CNJ3"/>
<dbReference type="EMBL" id="LKCM01000015">
    <property type="protein sequence ID" value="KPQ45294.1"/>
    <property type="molecule type" value="Genomic_DNA"/>
</dbReference>
<protein>
    <submittedName>
        <fullName evidence="2">tRNA(FMet)-specific endonuclease VapC</fullName>
    </submittedName>
</protein>
<dbReference type="PANTHER" id="PTHR39677">
    <property type="entry name" value="RIBONUCLEASE VAPC6"/>
    <property type="match status" value="1"/>
</dbReference>
<dbReference type="InterPro" id="IPR002716">
    <property type="entry name" value="PIN_dom"/>
</dbReference>
<keyword evidence="2" id="KW-0255">Endonuclease</keyword>
<name>A0A0P8CNJ3_9EURY</name>
<dbReference type="PATRIC" id="fig|1719120.3.peg.199"/>
<evidence type="ECO:0000313" key="2">
    <source>
        <dbReference type="EMBL" id="KPQ45294.1"/>
    </source>
</evidence>